<dbReference type="EMBL" id="BAABJZ010000099">
    <property type="protein sequence ID" value="GAA4897995.1"/>
    <property type="molecule type" value="Genomic_DNA"/>
</dbReference>
<evidence type="ECO:0000313" key="5">
    <source>
        <dbReference type="Proteomes" id="UP001499988"/>
    </source>
</evidence>
<reference evidence="5" key="1">
    <citation type="journal article" date="2019" name="Int. J. Syst. Evol. Microbiol.">
        <title>The Global Catalogue of Microorganisms (GCM) 10K type strain sequencing project: providing services to taxonomists for standard genome sequencing and annotation.</title>
        <authorList>
            <consortium name="The Broad Institute Genomics Platform"/>
            <consortium name="The Broad Institute Genome Sequencing Center for Infectious Disease"/>
            <person name="Wu L."/>
            <person name="Ma J."/>
        </authorList>
    </citation>
    <scope>NUCLEOTIDE SEQUENCE [LARGE SCALE GENOMIC DNA]</scope>
    <source>
        <strain evidence="5">JCM 18401</strain>
    </source>
</reference>
<feature type="domain" description="Transglycosylase SLT" evidence="3">
    <location>
        <begin position="314"/>
        <end position="433"/>
    </location>
</feature>
<gene>
    <name evidence="4" type="ORF">GCM10023333_34180</name>
</gene>
<proteinExistence type="inferred from homology"/>
<dbReference type="CDD" id="cd16893">
    <property type="entry name" value="LT_MltC_MltE"/>
    <property type="match status" value="1"/>
</dbReference>
<dbReference type="PANTHER" id="PTHR37423:SF2">
    <property type="entry name" value="MEMBRANE-BOUND LYTIC MUREIN TRANSGLYCOSYLASE C"/>
    <property type="match status" value="1"/>
</dbReference>
<dbReference type="InterPro" id="IPR008258">
    <property type="entry name" value="Transglycosylase_SLT_dom_1"/>
</dbReference>
<dbReference type="Pfam" id="PF01464">
    <property type="entry name" value="SLT"/>
    <property type="match status" value="1"/>
</dbReference>
<feature type="chain" id="PRO_5046887226" description="Transglycosylase SLT domain-containing protein" evidence="2">
    <location>
        <begin position="35"/>
        <end position="486"/>
    </location>
</feature>
<keyword evidence="5" id="KW-1185">Reference proteome</keyword>
<evidence type="ECO:0000313" key="4">
    <source>
        <dbReference type="EMBL" id="GAA4897995.1"/>
    </source>
</evidence>
<dbReference type="PANTHER" id="PTHR37423">
    <property type="entry name" value="SOLUBLE LYTIC MUREIN TRANSGLYCOSYLASE-RELATED"/>
    <property type="match status" value="1"/>
</dbReference>
<evidence type="ECO:0000259" key="3">
    <source>
        <dbReference type="Pfam" id="PF01464"/>
    </source>
</evidence>
<evidence type="ECO:0000256" key="1">
    <source>
        <dbReference type="ARBA" id="ARBA00007734"/>
    </source>
</evidence>
<protein>
    <recommendedName>
        <fullName evidence="3">Transglycosylase SLT domain-containing protein</fullName>
    </recommendedName>
</protein>
<dbReference type="RefSeq" id="WP_345336676.1">
    <property type="nucleotide sequence ID" value="NZ_BAABJZ010000099.1"/>
</dbReference>
<dbReference type="SUPFAM" id="SSF53955">
    <property type="entry name" value="Lysozyme-like"/>
    <property type="match status" value="1"/>
</dbReference>
<comment type="similarity">
    <text evidence="1">Belongs to the transglycosylase Slt family.</text>
</comment>
<name>A0ABP9FC06_9GAMM</name>
<dbReference type="Proteomes" id="UP001499988">
    <property type="component" value="Unassembled WGS sequence"/>
</dbReference>
<dbReference type="PROSITE" id="PS00922">
    <property type="entry name" value="TRANSGLYCOSYLASE"/>
    <property type="match status" value="1"/>
</dbReference>
<evidence type="ECO:0000256" key="2">
    <source>
        <dbReference type="SAM" id="SignalP"/>
    </source>
</evidence>
<keyword evidence="2" id="KW-0732">Signal</keyword>
<accession>A0ABP9FC06</accession>
<dbReference type="InterPro" id="IPR023346">
    <property type="entry name" value="Lysozyme-like_dom_sf"/>
</dbReference>
<dbReference type="Gene3D" id="1.10.530.10">
    <property type="match status" value="1"/>
</dbReference>
<sequence length="486" mass="54851">MAQFTRLASRQHLLAKSVVAVAVAAFSLPCTALAATTPQSEWQEFLQYRQQQLSEFEQYRNAYLKAYDAYRSEILALWDEAPVSDAHNLVQYSEDKTLRSEIDFANDEIRISVIHAPDNAPDQEQVQQQISALLQAKIGEVQQADPLQQAVELGSIPLPSELAQQPLLPRLASDTSTQIEAVSARLMEQAKRNTRVRDYTQQRMLQMQQEVDDQQRAALQELEKQEDLKQLAEPLSQDLAATRSGVPLLPPGPSLESKTQALTEQGKERKAALAQAYTEQQSDPTEKQITTFRIQLPQHSLQKKAQPFLGIAHAQSNEWEVPLDLVLAIMHAESSFNPLARSHVPAFGLMQIVPSSAGKDVRQHFEQSQIAPKPDELYQADFNIRFGSAYLNILDKRYLKGITDPESRLYCVIAAYNTGAGNVAKAFNTDRSRRLKTALPRINSMSPTQVYKHLVEHLPYDETRKYLKKVSKYQQNYAEISKELVL</sequence>
<dbReference type="InterPro" id="IPR000189">
    <property type="entry name" value="Transglyc_AS"/>
</dbReference>
<feature type="signal peptide" evidence="2">
    <location>
        <begin position="1"/>
        <end position="34"/>
    </location>
</feature>
<organism evidence="4 5">
    <name type="scientific">Ferrimonas pelagia</name>
    <dbReference type="NCBI Taxonomy" id="1177826"/>
    <lineage>
        <taxon>Bacteria</taxon>
        <taxon>Pseudomonadati</taxon>
        <taxon>Pseudomonadota</taxon>
        <taxon>Gammaproteobacteria</taxon>
        <taxon>Alteromonadales</taxon>
        <taxon>Ferrimonadaceae</taxon>
        <taxon>Ferrimonas</taxon>
    </lineage>
</organism>
<comment type="caution">
    <text evidence="4">The sequence shown here is derived from an EMBL/GenBank/DDBJ whole genome shotgun (WGS) entry which is preliminary data.</text>
</comment>